<dbReference type="GO" id="GO:0043138">
    <property type="term" value="F:3'-5' DNA helicase activity"/>
    <property type="evidence" value="ECO:0007669"/>
    <property type="project" value="UniProtKB-EC"/>
</dbReference>
<comment type="similarity">
    <text evidence="1">Belongs to the helicase family. RecQ subfamily.</text>
</comment>
<keyword evidence="3" id="KW-0378">Hydrolase</keyword>
<dbReference type="InterPro" id="IPR001650">
    <property type="entry name" value="Helicase_C-like"/>
</dbReference>
<dbReference type="GO" id="GO:0016787">
    <property type="term" value="F:hydrolase activity"/>
    <property type="evidence" value="ECO:0007669"/>
    <property type="project" value="UniProtKB-KW"/>
</dbReference>
<dbReference type="OMA" id="LVAHITH"/>
<dbReference type="PROSITE" id="PS51192">
    <property type="entry name" value="HELICASE_ATP_BIND_1"/>
    <property type="match status" value="1"/>
</dbReference>
<feature type="compositionally biased region" description="Gly residues" evidence="8">
    <location>
        <begin position="481"/>
        <end position="490"/>
    </location>
</feature>
<evidence type="ECO:0000313" key="12">
    <source>
        <dbReference type="Proteomes" id="UP000008141"/>
    </source>
</evidence>
<dbReference type="InterPro" id="IPR036388">
    <property type="entry name" value="WH-like_DNA-bd_sf"/>
</dbReference>
<evidence type="ECO:0000259" key="10">
    <source>
        <dbReference type="PROSITE" id="PS51194"/>
    </source>
</evidence>
<dbReference type="GO" id="GO:0003676">
    <property type="term" value="F:nucleic acid binding"/>
    <property type="evidence" value="ECO:0007669"/>
    <property type="project" value="InterPro"/>
</dbReference>
<feature type="compositionally biased region" description="Low complexity" evidence="8">
    <location>
        <begin position="682"/>
        <end position="691"/>
    </location>
</feature>
<organism evidence="12">
    <name type="scientific">Chlorella variabilis</name>
    <name type="common">Green alga</name>
    <dbReference type="NCBI Taxonomy" id="554065"/>
    <lineage>
        <taxon>Eukaryota</taxon>
        <taxon>Viridiplantae</taxon>
        <taxon>Chlorophyta</taxon>
        <taxon>core chlorophytes</taxon>
        <taxon>Trebouxiophyceae</taxon>
        <taxon>Chlorellales</taxon>
        <taxon>Chlorellaceae</taxon>
        <taxon>Chlorella clade</taxon>
        <taxon>Chlorella</taxon>
    </lineage>
</organism>
<evidence type="ECO:0000256" key="3">
    <source>
        <dbReference type="ARBA" id="ARBA00022801"/>
    </source>
</evidence>
<evidence type="ECO:0000313" key="11">
    <source>
        <dbReference type="EMBL" id="EFN51104.1"/>
    </source>
</evidence>
<dbReference type="GO" id="GO:0005524">
    <property type="term" value="F:ATP binding"/>
    <property type="evidence" value="ECO:0007669"/>
    <property type="project" value="UniProtKB-KW"/>
</dbReference>
<dbReference type="Gene3D" id="1.10.10.10">
    <property type="entry name" value="Winged helix-like DNA-binding domain superfamily/Winged helix DNA-binding domain"/>
    <property type="match status" value="1"/>
</dbReference>
<evidence type="ECO:0000256" key="1">
    <source>
        <dbReference type="ARBA" id="ARBA00005446"/>
    </source>
</evidence>
<evidence type="ECO:0000256" key="4">
    <source>
        <dbReference type="ARBA" id="ARBA00022806"/>
    </source>
</evidence>
<feature type="region of interest" description="Disordered" evidence="8">
    <location>
        <begin position="481"/>
        <end position="545"/>
    </location>
</feature>
<dbReference type="KEGG" id="cvr:CHLNCDRAFT_55365"/>
<dbReference type="InterPro" id="IPR011545">
    <property type="entry name" value="DEAD/DEAH_box_helicase_dom"/>
</dbReference>
<keyword evidence="5" id="KW-0067">ATP-binding</keyword>
<dbReference type="RefSeq" id="XP_005843206.1">
    <property type="nucleotide sequence ID" value="XM_005843144.1"/>
</dbReference>
<feature type="domain" description="Helicase ATP-binding" evidence="9">
    <location>
        <begin position="80"/>
        <end position="265"/>
    </location>
</feature>
<evidence type="ECO:0000256" key="2">
    <source>
        <dbReference type="ARBA" id="ARBA00022741"/>
    </source>
</evidence>
<reference evidence="11 12" key="1">
    <citation type="journal article" date="2010" name="Plant Cell">
        <title>The Chlorella variabilis NC64A genome reveals adaptation to photosymbiosis, coevolution with viruses, and cryptic sex.</title>
        <authorList>
            <person name="Blanc G."/>
            <person name="Duncan G."/>
            <person name="Agarkova I."/>
            <person name="Borodovsky M."/>
            <person name="Gurnon J."/>
            <person name="Kuo A."/>
            <person name="Lindquist E."/>
            <person name="Lucas S."/>
            <person name="Pangilinan J."/>
            <person name="Polle J."/>
            <person name="Salamov A."/>
            <person name="Terry A."/>
            <person name="Yamada T."/>
            <person name="Dunigan D.D."/>
            <person name="Grigoriev I.V."/>
            <person name="Claverie J.M."/>
            <person name="Van Etten J.L."/>
        </authorList>
    </citation>
    <scope>NUCLEOTIDE SEQUENCE [LARGE SCALE GENOMIC DNA]</scope>
    <source>
        <strain evidence="11 12">NC64A</strain>
    </source>
</reference>
<evidence type="ECO:0000256" key="6">
    <source>
        <dbReference type="ARBA" id="ARBA00034617"/>
    </source>
</evidence>
<dbReference type="STRING" id="554065.E1ZSV8"/>
<dbReference type="SUPFAM" id="SSF52540">
    <property type="entry name" value="P-loop containing nucleoside triphosphate hydrolases"/>
    <property type="match status" value="2"/>
</dbReference>
<dbReference type="NCBIfam" id="TIGR00614">
    <property type="entry name" value="recQ_fam"/>
    <property type="match status" value="1"/>
</dbReference>
<dbReference type="GO" id="GO:0005737">
    <property type="term" value="C:cytoplasm"/>
    <property type="evidence" value="ECO:0007669"/>
    <property type="project" value="TreeGrafter"/>
</dbReference>
<dbReference type="EMBL" id="GL433868">
    <property type="protein sequence ID" value="EFN51104.1"/>
    <property type="molecule type" value="Genomic_DNA"/>
</dbReference>
<dbReference type="InterPro" id="IPR014001">
    <property type="entry name" value="Helicase_ATP-bd"/>
</dbReference>
<dbReference type="InParanoid" id="E1ZSV8"/>
<dbReference type="AlphaFoldDB" id="E1ZSV8"/>
<dbReference type="SMART" id="SM00487">
    <property type="entry name" value="DEXDc"/>
    <property type="match status" value="1"/>
</dbReference>
<evidence type="ECO:0000256" key="7">
    <source>
        <dbReference type="ARBA" id="ARBA00034808"/>
    </source>
</evidence>
<feature type="compositionally biased region" description="Gly residues" evidence="8">
    <location>
        <begin position="719"/>
        <end position="730"/>
    </location>
</feature>
<comment type="catalytic activity">
    <reaction evidence="6">
        <text>Couples ATP hydrolysis with the unwinding of duplex DNA by translocating in the 3'-5' direction.</text>
        <dbReference type="EC" id="5.6.2.4"/>
    </reaction>
</comment>
<dbReference type="GO" id="GO:0005694">
    <property type="term" value="C:chromosome"/>
    <property type="evidence" value="ECO:0007669"/>
    <property type="project" value="TreeGrafter"/>
</dbReference>
<protein>
    <recommendedName>
        <fullName evidence="7">DNA 3'-5' helicase</fullName>
        <ecNumber evidence="7">5.6.2.4</ecNumber>
    </recommendedName>
</protein>
<evidence type="ECO:0000256" key="8">
    <source>
        <dbReference type="SAM" id="MobiDB-lite"/>
    </source>
</evidence>
<dbReference type="GO" id="GO:0009378">
    <property type="term" value="F:four-way junction helicase activity"/>
    <property type="evidence" value="ECO:0007669"/>
    <property type="project" value="TreeGrafter"/>
</dbReference>
<name>E1ZSV8_CHLVA</name>
<accession>E1ZSV8</accession>
<feature type="region of interest" description="Disordered" evidence="8">
    <location>
        <begin position="17"/>
        <end position="48"/>
    </location>
</feature>
<dbReference type="OrthoDB" id="10261556at2759"/>
<dbReference type="PROSITE" id="PS51194">
    <property type="entry name" value="HELICASE_CTER"/>
    <property type="match status" value="1"/>
</dbReference>
<sequence length="746" mass="75705">MCLQLVNLPRSATERPFSRAAAIPMSPQPGLPSRQQQQQGAVPPAPAPPAVDATLRAGLARVMMQHWGHAEFRPLQAEAVAATLGGKDVLLILPTGGGKSLAFQLAPLYRNQFTVVVTPLLALARDQARIAGGGLPVNGCVERGIEAAAWSSETPEHVKARLERELLADLEDGSLSLLYTTPESLQMERLREVLKAAHSCGRLCSFAIDEAHAVSEWGHDFRPSYLTLGQLRGDFPGVPLIAATATATAAVRRSIAGALGLRAPLLLQGSFNRPNLCYEVRHKELVGDGSREAALQRQLLPGAAPPLVCELTPHAGRATQPGTGAPSSSPCPRRGQCGIVYARLRATCDWLAAALGEAEVECAAYHAGKDSQQRNKIQSGWMDGDYEIVCATIAFGMGIDKGDVRFVEPRCRRRALLAHFGEQRSGGCSAQRGEGVCDYCRDPKRVLHCLAVLDGKLEAAAEAEAEAAAAAAAAAAAGAAGGSEGQGAAGGDPFDRCNAGSGDERRRGKQGRGAGSPGSGSCGEGSCGEGSDREGGGDPAPAAAVGPFSTARALEQQRRPPAGRRLAAWTAPRLQAAPAAGGGSLPARPGGVSRVTAAARGLEPGAANRGAGPACGAGAGAEPARQPLRPLLPNRLKRPLATAAAGAAPKQQQQQQGGQAAGQAGEQPSSPVGAAGPGGPSAAGNAAATAPVLGGSGSPLAGTAARTAPAATAAAGDGSATGAGGGGGGRRPVFRAFKPPRRVAQA</sequence>
<dbReference type="InterPro" id="IPR027417">
    <property type="entry name" value="P-loop_NTPase"/>
</dbReference>
<feature type="region of interest" description="Disordered" evidence="8">
    <location>
        <begin position="569"/>
        <end position="746"/>
    </location>
</feature>
<dbReference type="Pfam" id="PF00270">
    <property type="entry name" value="DEAD"/>
    <property type="match status" value="1"/>
</dbReference>
<feature type="compositionally biased region" description="Low complexity" evidence="8">
    <location>
        <begin position="701"/>
        <end position="718"/>
    </location>
</feature>
<feature type="compositionally biased region" description="Gly residues" evidence="8">
    <location>
        <begin position="511"/>
        <end position="528"/>
    </location>
</feature>
<dbReference type="EC" id="5.6.2.4" evidence="7"/>
<proteinExistence type="inferred from homology"/>
<dbReference type="eggNOG" id="KOG0351">
    <property type="taxonomic scope" value="Eukaryota"/>
</dbReference>
<dbReference type="Pfam" id="PF00271">
    <property type="entry name" value="Helicase_C"/>
    <property type="match status" value="1"/>
</dbReference>
<dbReference type="GO" id="GO:0000724">
    <property type="term" value="P:double-strand break repair via homologous recombination"/>
    <property type="evidence" value="ECO:0007669"/>
    <property type="project" value="TreeGrafter"/>
</dbReference>
<dbReference type="GeneID" id="17350506"/>
<dbReference type="PANTHER" id="PTHR13710">
    <property type="entry name" value="DNA HELICASE RECQ FAMILY MEMBER"/>
    <property type="match status" value="1"/>
</dbReference>
<keyword evidence="4" id="KW-0347">Helicase</keyword>
<keyword evidence="12" id="KW-1185">Reference proteome</keyword>
<evidence type="ECO:0000259" key="9">
    <source>
        <dbReference type="PROSITE" id="PS51192"/>
    </source>
</evidence>
<dbReference type="PANTHER" id="PTHR13710:SF155">
    <property type="entry name" value="ATP-DEPENDENT DNA HELICASE Q-LIKE 3"/>
    <property type="match status" value="1"/>
</dbReference>
<gene>
    <name evidence="11" type="ORF">CHLNCDRAFT_55365</name>
</gene>
<feature type="domain" description="Helicase C-terminal" evidence="10">
    <location>
        <begin position="317"/>
        <end position="468"/>
    </location>
</feature>
<dbReference type="CDD" id="cd17920">
    <property type="entry name" value="DEXHc_RecQ"/>
    <property type="match status" value="1"/>
</dbReference>
<dbReference type="Proteomes" id="UP000008141">
    <property type="component" value="Unassembled WGS sequence"/>
</dbReference>
<feature type="compositionally biased region" description="Low complexity" evidence="8">
    <location>
        <begin position="620"/>
        <end position="674"/>
    </location>
</feature>
<keyword evidence="2" id="KW-0547">Nucleotide-binding</keyword>
<dbReference type="Gene3D" id="3.40.50.300">
    <property type="entry name" value="P-loop containing nucleotide triphosphate hydrolases"/>
    <property type="match status" value="2"/>
</dbReference>
<dbReference type="InterPro" id="IPR004589">
    <property type="entry name" value="DNA_helicase_ATP-dep_RecQ"/>
</dbReference>
<evidence type="ECO:0000256" key="5">
    <source>
        <dbReference type="ARBA" id="ARBA00022840"/>
    </source>
</evidence>